<evidence type="ECO:0000313" key="4">
    <source>
        <dbReference type="WBParaSite" id="MBELARI_LOCUS8509"/>
    </source>
</evidence>
<dbReference type="Proteomes" id="UP000887575">
    <property type="component" value="Unassembled WGS sequence"/>
</dbReference>
<dbReference type="PANTHER" id="PTHR21622:SF4">
    <property type="entry name" value="CHCH DOMAIN-CONTAINING PROTEIN-RELATED"/>
    <property type="match status" value="1"/>
</dbReference>
<dbReference type="GO" id="GO:0015035">
    <property type="term" value="F:protein-disulfide reductase activity"/>
    <property type="evidence" value="ECO:0007669"/>
    <property type="project" value="InterPro"/>
</dbReference>
<dbReference type="GO" id="GO:0045041">
    <property type="term" value="P:protein import into mitochondrial intermembrane space"/>
    <property type="evidence" value="ECO:0007669"/>
    <property type="project" value="InterPro"/>
</dbReference>
<proteinExistence type="predicted"/>
<keyword evidence="2" id="KW-1185">Reference proteome</keyword>
<dbReference type="AlphaFoldDB" id="A0AAF3F7H0"/>
<dbReference type="GO" id="GO:0005758">
    <property type="term" value="C:mitochondrial intermembrane space"/>
    <property type="evidence" value="ECO:0007669"/>
    <property type="project" value="TreeGrafter"/>
</dbReference>
<reference evidence="3 4" key="1">
    <citation type="submission" date="2024-02" db="UniProtKB">
        <authorList>
            <consortium name="WormBaseParasite"/>
        </authorList>
    </citation>
    <scope>IDENTIFICATION</scope>
</reference>
<accession>A0AAF3F7H0</accession>
<organism evidence="2 3">
    <name type="scientific">Mesorhabditis belari</name>
    <dbReference type="NCBI Taxonomy" id="2138241"/>
    <lineage>
        <taxon>Eukaryota</taxon>
        <taxon>Metazoa</taxon>
        <taxon>Ecdysozoa</taxon>
        <taxon>Nematoda</taxon>
        <taxon>Chromadorea</taxon>
        <taxon>Rhabditida</taxon>
        <taxon>Rhabditina</taxon>
        <taxon>Rhabditomorpha</taxon>
        <taxon>Rhabditoidea</taxon>
        <taxon>Rhabditidae</taxon>
        <taxon>Mesorhabditinae</taxon>
        <taxon>Mesorhabditis</taxon>
    </lineage>
</organism>
<name>A0AAF3F7H0_9BILA</name>
<dbReference type="WBParaSite" id="MBELARI_LOCUS8509">
    <property type="protein sequence ID" value="MBELARI_LOCUS8509"/>
    <property type="gene ID" value="MBELARI_LOCUS8509"/>
</dbReference>
<dbReference type="WBParaSite" id="MBELARI_LOCUS2789">
    <property type="protein sequence ID" value="MBELARI_LOCUS2789"/>
    <property type="gene ID" value="MBELARI_LOCUS2789"/>
</dbReference>
<dbReference type="InterPro" id="IPR039289">
    <property type="entry name" value="CHCHD4"/>
</dbReference>
<evidence type="ECO:0000256" key="1">
    <source>
        <dbReference type="ARBA" id="ARBA00023157"/>
    </source>
</evidence>
<dbReference type="PANTHER" id="PTHR21622">
    <property type="entry name" value="COILED-COIL-HELIX-COILED-COIL-HELIX DOMAIN CONTAINING 4"/>
    <property type="match status" value="1"/>
</dbReference>
<sequence length="105" mass="11822">MLRKRLRQKISMSSSSQIIFLPISSKKEPTPAHLTHLKEPIDTVSSVLPDGRINPECPCLESALAHRCGFLIRDAITCFNNSKSEPRGAECEEEFTRHAMCLIKK</sequence>
<evidence type="ECO:0000313" key="3">
    <source>
        <dbReference type="WBParaSite" id="MBELARI_LOCUS2789"/>
    </source>
</evidence>
<keyword evidence="1" id="KW-1015">Disulfide bond</keyword>
<evidence type="ECO:0000313" key="2">
    <source>
        <dbReference type="Proteomes" id="UP000887575"/>
    </source>
</evidence>
<dbReference type="Gene3D" id="1.10.287.2900">
    <property type="match status" value="1"/>
</dbReference>
<protein>
    <submittedName>
        <fullName evidence="3 4">CHCH domain-containing protein</fullName>
    </submittedName>
</protein>